<keyword evidence="7 9" id="KW-1133">Transmembrane helix</keyword>
<dbReference type="PIRSF" id="PIRSF005508">
    <property type="entry name" value="Acr3"/>
    <property type="match status" value="1"/>
</dbReference>
<dbReference type="GO" id="GO:0015105">
    <property type="term" value="F:arsenite transmembrane transporter activity"/>
    <property type="evidence" value="ECO:0007669"/>
    <property type="project" value="TreeGrafter"/>
</dbReference>
<dbReference type="InterPro" id="IPR002657">
    <property type="entry name" value="BilAc:Na_symport/Acr3"/>
</dbReference>
<accession>A0A2A4AM97</accession>
<evidence type="ECO:0000256" key="5">
    <source>
        <dbReference type="ARBA" id="ARBA00022692"/>
    </source>
</evidence>
<keyword evidence="4 9" id="KW-1003">Cell membrane</keyword>
<organism evidence="11 12">
    <name type="scientific">Corynebacterium accolens</name>
    <dbReference type="NCBI Taxonomy" id="38284"/>
    <lineage>
        <taxon>Bacteria</taxon>
        <taxon>Bacillati</taxon>
        <taxon>Actinomycetota</taxon>
        <taxon>Actinomycetes</taxon>
        <taxon>Mycobacteriales</taxon>
        <taxon>Corynebacteriaceae</taxon>
        <taxon>Corynebacterium</taxon>
    </lineage>
</organism>
<feature type="transmembrane region" description="Helical" evidence="10">
    <location>
        <begin position="45"/>
        <end position="65"/>
    </location>
</feature>
<comment type="similarity">
    <text evidence="2 9">Belongs to the arsenical resistance-3 (ACR3) (TC 2.A.59) family.</text>
</comment>
<dbReference type="FunFam" id="1.20.1530.20:FF:000009">
    <property type="entry name" value="Arsenite transporter, ACR3 family"/>
    <property type="match status" value="1"/>
</dbReference>
<keyword evidence="8 9" id="KW-0472">Membrane</keyword>
<dbReference type="GO" id="GO:0015104">
    <property type="term" value="F:antimonite transmembrane transporter activity"/>
    <property type="evidence" value="ECO:0007669"/>
    <property type="project" value="TreeGrafter"/>
</dbReference>
<gene>
    <name evidence="11" type="primary">arsB</name>
    <name evidence="11" type="ORF">COM45_02945</name>
</gene>
<evidence type="ECO:0000256" key="8">
    <source>
        <dbReference type="ARBA" id="ARBA00023136"/>
    </source>
</evidence>
<protein>
    <submittedName>
        <fullName evidence="11">Arsenical-resistance protein</fullName>
    </submittedName>
</protein>
<feature type="transmembrane region" description="Helical" evidence="10">
    <location>
        <begin position="142"/>
        <end position="163"/>
    </location>
</feature>
<dbReference type="NCBIfam" id="TIGR00832">
    <property type="entry name" value="acr3"/>
    <property type="match status" value="1"/>
</dbReference>
<feature type="transmembrane region" description="Helical" evidence="10">
    <location>
        <begin position="183"/>
        <end position="206"/>
    </location>
</feature>
<proteinExistence type="inferred from homology"/>
<feature type="transmembrane region" description="Helical" evidence="10">
    <location>
        <begin position="288"/>
        <end position="310"/>
    </location>
</feature>
<dbReference type="InterPro" id="IPR004706">
    <property type="entry name" value="Arsenical-R_Acr3"/>
</dbReference>
<evidence type="ECO:0000256" key="9">
    <source>
        <dbReference type="PIRNR" id="PIRNR005508"/>
    </source>
</evidence>
<dbReference type="GO" id="GO:0005886">
    <property type="term" value="C:plasma membrane"/>
    <property type="evidence" value="ECO:0007669"/>
    <property type="project" value="UniProtKB-SubCell"/>
</dbReference>
<feature type="transmembrane region" description="Helical" evidence="10">
    <location>
        <begin position="86"/>
        <end position="105"/>
    </location>
</feature>
<evidence type="ECO:0000256" key="6">
    <source>
        <dbReference type="ARBA" id="ARBA00022849"/>
    </source>
</evidence>
<dbReference type="EMBL" id="NWBP01000011">
    <property type="protein sequence ID" value="PCC83336.1"/>
    <property type="molecule type" value="Genomic_DNA"/>
</dbReference>
<feature type="transmembrane region" description="Helical" evidence="10">
    <location>
        <begin position="257"/>
        <end position="276"/>
    </location>
</feature>
<evidence type="ECO:0000256" key="7">
    <source>
        <dbReference type="ARBA" id="ARBA00022989"/>
    </source>
</evidence>
<reference evidence="11 12" key="1">
    <citation type="submission" date="2017-09" db="EMBL/GenBank/DDBJ databases">
        <title>Draft Genome Sequence of Corynebacterium accolens AH4003.</title>
        <authorList>
            <person name="Chen Y."/>
            <person name="Oosthuysen W.F."/>
            <person name="Kelley S."/>
            <person name="Horswill A."/>
        </authorList>
    </citation>
    <scope>NUCLEOTIDE SEQUENCE [LARGE SCALE GENOMIC DNA]</scope>
    <source>
        <strain evidence="11 12">AH4003</strain>
    </source>
</reference>
<feature type="transmembrane region" description="Helical" evidence="10">
    <location>
        <begin position="316"/>
        <end position="336"/>
    </location>
</feature>
<evidence type="ECO:0000256" key="2">
    <source>
        <dbReference type="ARBA" id="ARBA00010110"/>
    </source>
</evidence>
<evidence type="ECO:0000256" key="3">
    <source>
        <dbReference type="ARBA" id="ARBA00022448"/>
    </source>
</evidence>
<dbReference type="PANTHER" id="PTHR43057">
    <property type="entry name" value="ARSENITE EFFLUX TRANSPORTER"/>
    <property type="match status" value="1"/>
</dbReference>
<dbReference type="PANTHER" id="PTHR43057:SF1">
    <property type="entry name" value="ARSENICAL-RESISTANCE PROTEIN 3"/>
    <property type="match status" value="1"/>
</dbReference>
<evidence type="ECO:0000313" key="11">
    <source>
        <dbReference type="EMBL" id="PCC83336.1"/>
    </source>
</evidence>
<evidence type="ECO:0000256" key="10">
    <source>
        <dbReference type="SAM" id="Phobius"/>
    </source>
</evidence>
<keyword evidence="5 9" id="KW-0812">Transmembrane</keyword>
<feature type="transmembrane region" description="Helical" evidence="10">
    <location>
        <begin position="227"/>
        <end position="245"/>
    </location>
</feature>
<comment type="subcellular location">
    <subcellularLocation>
        <location evidence="1 9">Cell membrane</location>
        <topology evidence="1 9">Multi-pass membrane protein</topology>
    </subcellularLocation>
</comment>
<sequence>MTQTTKSLSFLDRFLPLWIAAAMAIGLILGKIAPSLVNWLAEAKILTISVPIAIGLLVMMYPPLAKVRYDKTGKILTSRKLMGITVFLNWILGPALMFILAWIFLSDSPELRTGVIIVGLARCIAMVLVWNDLSCGDTEVAAVLVAVNSLFQILMFGVLGWFYLQILPSWLGLETTSVTFSFWAIALSVVVFLGIPLLAGAASRIIGERTRGRDWYENEYLPKISPLALAGLLYTIVLLFALQSQQIVENPWTVGKVALPLVIYFLAMFAIALTSAKTAGMNYATSASIAFTAAGNNFELAIAVAIGTFGPLSQQALAGTIGPLIEVPVLVALVYVTRWLGPRLFPNDLSVPDKL</sequence>
<dbReference type="GO" id="GO:0015297">
    <property type="term" value="F:antiporter activity"/>
    <property type="evidence" value="ECO:0007669"/>
    <property type="project" value="UniProtKB-UniRule"/>
</dbReference>
<evidence type="ECO:0000313" key="12">
    <source>
        <dbReference type="Proteomes" id="UP000218690"/>
    </source>
</evidence>
<dbReference type="AlphaFoldDB" id="A0A2A4AM97"/>
<dbReference type="InterPro" id="IPR038770">
    <property type="entry name" value="Na+/solute_symporter_sf"/>
</dbReference>
<dbReference type="Gene3D" id="1.20.1530.20">
    <property type="match status" value="1"/>
</dbReference>
<dbReference type="Pfam" id="PF01758">
    <property type="entry name" value="SBF"/>
    <property type="match status" value="1"/>
</dbReference>
<evidence type="ECO:0000256" key="1">
    <source>
        <dbReference type="ARBA" id="ARBA00004651"/>
    </source>
</evidence>
<keyword evidence="6" id="KW-0059">Arsenical resistance</keyword>
<name>A0A2A4AM97_9CORY</name>
<evidence type="ECO:0000256" key="4">
    <source>
        <dbReference type="ARBA" id="ARBA00022475"/>
    </source>
</evidence>
<comment type="caution">
    <text evidence="11">The sequence shown here is derived from an EMBL/GenBank/DDBJ whole genome shotgun (WGS) entry which is preliminary data.</text>
</comment>
<feature type="transmembrane region" description="Helical" evidence="10">
    <location>
        <begin position="111"/>
        <end position="130"/>
    </location>
</feature>
<dbReference type="Proteomes" id="UP000218690">
    <property type="component" value="Unassembled WGS sequence"/>
</dbReference>
<keyword evidence="3 9" id="KW-0813">Transport</keyword>
<dbReference type="GO" id="GO:0046685">
    <property type="term" value="P:response to arsenic-containing substance"/>
    <property type="evidence" value="ECO:0007669"/>
    <property type="project" value="UniProtKB-KW"/>
</dbReference>
<feature type="transmembrane region" description="Helical" evidence="10">
    <location>
        <begin position="14"/>
        <end position="33"/>
    </location>
</feature>